<evidence type="ECO:0000256" key="2">
    <source>
        <dbReference type="ARBA" id="ARBA00006175"/>
    </source>
</evidence>
<dbReference type="Pfam" id="PF00230">
    <property type="entry name" value="MIP"/>
    <property type="match status" value="1"/>
</dbReference>
<feature type="transmembrane region" description="Helical" evidence="8">
    <location>
        <begin position="68"/>
        <end position="88"/>
    </location>
</feature>
<feature type="transmembrane region" description="Helical" evidence="8">
    <location>
        <begin position="186"/>
        <end position="203"/>
    </location>
</feature>
<evidence type="ECO:0000256" key="1">
    <source>
        <dbReference type="ARBA" id="ARBA00004141"/>
    </source>
</evidence>
<organism evidence="9 10">
    <name type="scientific">Anopheles dirus</name>
    <dbReference type="NCBI Taxonomy" id="7168"/>
    <lineage>
        <taxon>Eukaryota</taxon>
        <taxon>Metazoa</taxon>
        <taxon>Ecdysozoa</taxon>
        <taxon>Arthropoda</taxon>
        <taxon>Hexapoda</taxon>
        <taxon>Insecta</taxon>
        <taxon>Pterygota</taxon>
        <taxon>Neoptera</taxon>
        <taxon>Endopterygota</taxon>
        <taxon>Diptera</taxon>
        <taxon>Nematocera</taxon>
        <taxon>Culicoidea</taxon>
        <taxon>Culicidae</taxon>
        <taxon>Anophelinae</taxon>
        <taxon>Anopheles</taxon>
    </lineage>
</organism>
<evidence type="ECO:0000256" key="5">
    <source>
        <dbReference type="ARBA" id="ARBA00022989"/>
    </source>
</evidence>
<accession>A0A182NZ12</accession>
<keyword evidence="6 8" id="KW-0472">Membrane</keyword>
<dbReference type="SUPFAM" id="SSF81338">
    <property type="entry name" value="Aquaporin-like"/>
    <property type="match status" value="1"/>
</dbReference>
<dbReference type="PROSITE" id="PS00221">
    <property type="entry name" value="MIP"/>
    <property type="match status" value="1"/>
</dbReference>
<dbReference type="PRINTS" id="PR00783">
    <property type="entry name" value="MINTRINSICP"/>
</dbReference>
<dbReference type="InterPro" id="IPR034294">
    <property type="entry name" value="Aquaporin_transptr"/>
</dbReference>
<feature type="transmembrane region" description="Helical" evidence="8">
    <location>
        <begin position="137"/>
        <end position="161"/>
    </location>
</feature>
<dbReference type="Proteomes" id="UP000075884">
    <property type="component" value="Unassembled WGS sequence"/>
</dbReference>
<feature type="transmembrane region" description="Helical" evidence="8">
    <location>
        <begin position="94"/>
        <end position="116"/>
    </location>
</feature>
<feature type="transmembrane region" description="Helical" evidence="8">
    <location>
        <begin position="210"/>
        <end position="232"/>
    </location>
</feature>
<dbReference type="InterPro" id="IPR022357">
    <property type="entry name" value="MIP_CS"/>
</dbReference>
<proteinExistence type="inferred from homology"/>
<reference evidence="9" key="2">
    <citation type="submission" date="2020-05" db="UniProtKB">
        <authorList>
            <consortium name="EnsemblMetazoa"/>
        </authorList>
    </citation>
    <scope>IDENTIFICATION</scope>
    <source>
        <strain evidence="9">WRAIR2</strain>
    </source>
</reference>
<dbReference type="STRING" id="7168.A0A182NZ12"/>
<evidence type="ECO:0000256" key="8">
    <source>
        <dbReference type="SAM" id="Phobius"/>
    </source>
</evidence>
<protein>
    <recommendedName>
        <fullName evidence="11">Aquaporin</fullName>
    </recommendedName>
</protein>
<evidence type="ECO:0000256" key="6">
    <source>
        <dbReference type="ARBA" id="ARBA00023136"/>
    </source>
</evidence>
<dbReference type="GO" id="GO:0005886">
    <property type="term" value="C:plasma membrane"/>
    <property type="evidence" value="ECO:0007669"/>
    <property type="project" value="TreeGrafter"/>
</dbReference>
<evidence type="ECO:0008006" key="11">
    <source>
        <dbReference type="Google" id="ProtNLM"/>
    </source>
</evidence>
<evidence type="ECO:0000256" key="4">
    <source>
        <dbReference type="ARBA" id="ARBA00022692"/>
    </source>
</evidence>
<dbReference type="GO" id="GO:0015250">
    <property type="term" value="F:water channel activity"/>
    <property type="evidence" value="ECO:0007669"/>
    <property type="project" value="TreeGrafter"/>
</dbReference>
<dbReference type="Gene3D" id="1.20.1080.10">
    <property type="entry name" value="Glycerol uptake facilitator protein"/>
    <property type="match status" value="1"/>
</dbReference>
<feature type="region of interest" description="Disordered" evidence="7">
    <location>
        <begin position="512"/>
        <end position="540"/>
    </location>
</feature>
<keyword evidence="10" id="KW-1185">Reference proteome</keyword>
<dbReference type="CDD" id="cd00333">
    <property type="entry name" value="MIP"/>
    <property type="match status" value="1"/>
</dbReference>
<feature type="transmembrane region" description="Helical" evidence="8">
    <location>
        <begin position="252"/>
        <end position="273"/>
    </location>
</feature>
<reference evidence="10" key="1">
    <citation type="submission" date="2013-03" db="EMBL/GenBank/DDBJ databases">
        <title>The Genome Sequence of Anopheles dirus WRAIR2.</title>
        <authorList>
            <consortium name="The Broad Institute Genomics Platform"/>
            <person name="Neafsey D.E."/>
            <person name="Walton C."/>
            <person name="Walker B."/>
            <person name="Young S.K."/>
            <person name="Zeng Q."/>
            <person name="Gargeya S."/>
            <person name="Fitzgerald M."/>
            <person name="Haas B."/>
            <person name="Abouelleil A."/>
            <person name="Allen A.W."/>
            <person name="Alvarado L."/>
            <person name="Arachchi H.M."/>
            <person name="Berlin A.M."/>
            <person name="Chapman S.B."/>
            <person name="Gainer-Dewar J."/>
            <person name="Goldberg J."/>
            <person name="Griggs A."/>
            <person name="Gujja S."/>
            <person name="Hansen M."/>
            <person name="Howarth C."/>
            <person name="Imamovic A."/>
            <person name="Ireland A."/>
            <person name="Larimer J."/>
            <person name="McCowan C."/>
            <person name="Murphy C."/>
            <person name="Pearson M."/>
            <person name="Poon T.W."/>
            <person name="Priest M."/>
            <person name="Roberts A."/>
            <person name="Saif S."/>
            <person name="Shea T."/>
            <person name="Sisk P."/>
            <person name="Sykes S."/>
            <person name="Wortman J."/>
            <person name="Nusbaum C."/>
            <person name="Birren B."/>
        </authorList>
    </citation>
    <scope>NUCLEOTIDE SEQUENCE [LARGE SCALE GENOMIC DNA]</scope>
    <source>
        <strain evidence="10">WRAIR2</strain>
    </source>
</reference>
<keyword evidence="5 8" id="KW-1133">Transmembrane helix</keyword>
<evidence type="ECO:0000256" key="3">
    <source>
        <dbReference type="ARBA" id="ARBA00022448"/>
    </source>
</evidence>
<dbReference type="AlphaFoldDB" id="A0A182NZ12"/>
<evidence type="ECO:0000313" key="10">
    <source>
        <dbReference type="Proteomes" id="UP000075884"/>
    </source>
</evidence>
<dbReference type="EnsemblMetazoa" id="ADIR015511-RA">
    <property type="protein sequence ID" value="ADIR015511-PA"/>
    <property type="gene ID" value="ADIR015511"/>
</dbReference>
<dbReference type="InterPro" id="IPR000425">
    <property type="entry name" value="MIP"/>
</dbReference>
<dbReference type="InterPro" id="IPR023271">
    <property type="entry name" value="Aquaporin-like"/>
</dbReference>
<evidence type="ECO:0000256" key="7">
    <source>
        <dbReference type="SAM" id="MobiDB-lite"/>
    </source>
</evidence>
<evidence type="ECO:0000313" key="9">
    <source>
        <dbReference type="EnsemblMetazoa" id="ADIR015511-PA"/>
    </source>
</evidence>
<feature type="region of interest" description="Disordered" evidence="7">
    <location>
        <begin position="420"/>
        <end position="444"/>
    </location>
</feature>
<sequence length="586" mass="63374">MNQSTVSEESHCHIMDRNIDYHIVQLFERLETLRKDPAPKLSLSVQGRANMHKELRTLELWRSVTSECLASFFYVFVVCGAAAGAGVGASVSSLLLATSLASGLIVVVLTQCFLHVSGAHINPAVTMALAVTRKISALRAVLYITAQCGGSIAGAAMLYGVTVPGYQGNLQAAVSHSAQLAPWERFGVEFILTFIVVLAYLISTCSFKKYFGSAAIAIGAAYSACSFVSMPYLNPARSLGPSFVLNKWDNHWVYWIGPFFGGIIAGLIHQFVFTPKPKSKSKAKSATGSNASNAAAVEEPNNYAVDVSKMAAAQGVVGKFQNARHHSGTLPSRFCHSMYASSDQPTIKIEPLEPIYGAGGKSMFGKSPQMARSNLNRSQSVYAKSNTALHQDIPATVAATATLRPGVLIPAQSLYPLRVTQQQQQQQQQQPHVHTQNQNVQNQLHQRSESIYGIRSAVRQQQQLAEHLTQQLAPRPTHSDGPAFQPIYSVINTLARAERPESVYAATRRIHSTHSDDSSYGSYHGSGGQANTPPTRDHQHGVGYGGSLLHPIASSSRTMPHPHGHRTVVLHDPNMPPPPPPLMSCS</sequence>
<name>A0A182NZ12_9DIPT</name>
<keyword evidence="4 8" id="KW-0812">Transmembrane</keyword>
<comment type="subcellular location">
    <subcellularLocation>
        <location evidence="1">Membrane</location>
        <topology evidence="1">Multi-pass membrane protein</topology>
    </subcellularLocation>
</comment>
<dbReference type="PANTHER" id="PTHR19139:SF268">
    <property type="entry name" value="NEUROGENIC PROTEIN BIG BRAIN"/>
    <property type="match status" value="1"/>
</dbReference>
<dbReference type="VEuPathDB" id="VectorBase:ADIR015511"/>
<dbReference type="PANTHER" id="PTHR19139">
    <property type="entry name" value="AQUAPORIN TRANSPORTER"/>
    <property type="match status" value="1"/>
</dbReference>
<comment type="similarity">
    <text evidence="2">Belongs to the MIP/aquaporin (TC 1.A.8) family.</text>
</comment>
<keyword evidence="3" id="KW-0813">Transport</keyword>
<dbReference type="FunFam" id="1.20.1080.10:FF:000026">
    <property type="entry name" value="Big brain"/>
    <property type="match status" value="1"/>
</dbReference>